<comment type="similarity">
    <text evidence="1">Belongs to the LysR transcriptional regulatory family.</text>
</comment>
<dbReference type="PANTHER" id="PTHR30537">
    <property type="entry name" value="HTH-TYPE TRANSCRIPTIONAL REGULATOR"/>
    <property type="match status" value="1"/>
</dbReference>
<evidence type="ECO:0000256" key="2">
    <source>
        <dbReference type="ARBA" id="ARBA00023015"/>
    </source>
</evidence>
<dbReference type="Gene3D" id="1.10.10.10">
    <property type="entry name" value="Winged helix-like DNA-binding domain superfamily/Winged helix DNA-binding domain"/>
    <property type="match status" value="1"/>
</dbReference>
<evidence type="ECO:0000259" key="5">
    <source>
        <dbReference type="PROSITE" id="PS50931"/>
    </source>
</evidence>
<dbReference type="CDD" id="cd08432">
    <property type="entry name" value="PBP2_GcdR_TrpI_HvrB_AmpR_like"/>
    <property type="match status" value="1"/>
</dbReference>
<proteinExistence type="inferred from homology"/>
<dbReference type="NCBIfam" id="NF008352">
    <property type="entry name" value="PRK11139.1"/>
    <property type="match status" value="1"/>
</dbReference>
<dbReference type="Proteomes" id="UP000241167">
    <property type="component" value="Unassembled WGS sequence"/>
</dbReference>
<dbReference type="GO" id="GO:0003700">
    <property type="term" value="F:DNA-binding transcription factor activity"/>
    <property type="evidence" value="ECO:0007669"/>
    <property type="project" value="InterPro"/>
</dbReference>
<evidence type="ECO:0000313" key="6">
    <source>
        <dbReference type="EMBL" id="PSJ37164.1"/>
    </source>
</evidence>
<dbReference type="InterPro" id="IPR036388">
    <property type="entry name" value="WH-like_DNA-bd_sf"/>
</dbReference>
<gene>
    <name evidence="6" type="ORF">C7I55_24005</name>
</gene>
<dbReference type="FunFam" id="1.10.10.10:FF:000038">
    <property type="entry name" value="Glycine cleavage system transcriptional activator"/>
    <property type="match status" value="1"/>
</dbReference>
<evidence type="ECO:0000256" key="1">
    <source>
        <dbReference type="ARBA" id="ARBA00009437"/>
    </source>
</evidence>
<dbReference type="OrthoDB" id="9813056at2"/>
<protein>
    <submittedName>
        <fullName evidence="6">LysR family transcriptional regulator</fullName>
    </submittedName>
</protein>
<dbReference type="PANTHER" id="PTHR30537:SF74">
    <property type="entry name" value="HTH-TYPE TRANSCRIPTIONAL REGULATOR TRPI"/>
    <property type="match status" value="1"/>
</dbReference>
<name>A0A2P7QGR1_9SPHN</name>
<dbReference type="InterPro" id="IPR058163">
    <property type="entry name" value="LysR-type_TF_proteobact-type"/>
</dbReference>
<organism evidence="6 7">
    <name type="scientific">Allosphingosinicella deserti</name>
    <dbReference type="NCBI Taxonomy" id="2116704"/>
    <lineage>
        <taxon>Bacteria</taxon>
        <taxon>Pseudomonadati</taxon>
        <taxon>Pseudomonadota</taxon>
        <taxon>Alphaproteobacteria</taxon>
        <taxon>Sphingomonadales</taxon>
        <taxon>Sphingomonadaceae</taxon>
        <taxon>Allosphingosinicella</taxon>
    </lineage>
</organism>
<dbReference type="SUPFAM" id="SSF46785">
    <property type="entry name" value="Winged helix' DNA-binding domain"/>
    <property type="match status" value="1"/>
</dbReference>
<feature type="domain" description="HTH lysR-type" evidence="5">
    <location>
        <begin position="5"/>
        <end position="62"/>
    </location>
</feature>
<keyword evidence="2" id="KW-0805">Transcription regulation</keyword>
<reference evidence="6 7" key="1">
    <citation type="submission" date="2018-03" db="EMBL/GenBank/DDBJ databases">
        <title>The draft genome of Sphingosinicella sp. GL-C-18.</title>
        <authorList>
            <person name="Liu L."/>
            <person name="Li L."/>
            <person name="Liang L."/>
            <person name="Zhang X."/>
            <person name="Wang T."/>
        </authorList>
    </citation>
    <scope>NUCLEOTIDE SEQUENCE [LARGE SCALE GENOMIC DNA]</scope>
    <source>
        <strain evidence="6 7">GL-C-18</strain>
    </source>
</reference>
<comment type="caution">
    <text evidence="6">The sequence shown here is derived from an EMBL/GenBank/DDBJ whole genome shotgun (WGS) entry which is preliminary data.</text>
</comment>
<keyword evidence="7" id="KW-1185">Reference proteome</keyword>
<evidence type="ECO:0000256" key="4">
    <source>
        <dbReference type="ARBA" id="ARBA00023163"/>
    </source>
</evidence>
<dbReference type="InterPro" id="IPR036390">
    <property type="entry name" value="WH_DNA-bd_sf"/>
</dbReference>
<dbReference type="EMBL" id="PXYI01000010">
    <property type="protein sequence ID" value="PSJ37164.1"/>
    <property type="molecule type" value="Genomic_DNA"/>
</dbReference>
<keyword evidence="4" id="KW-0804">Transcription</keyword>
<dbReference type="SUPFAM" id="SSF53850">
    <property type="entry name" value="Periplasmic binding protein-like II"/>
    <property type="match status" value="1"/>
</dbReference>
<accession>A0A2P7QGR1</accession>
<dbReference type="GO" id="GO:0006351">
    <property type="term" value="P:DNA-templated transcription"/>
    <property type="evidence" value="ECO:0007669"/>
    <property type="project" value="TreeGrafter"/>
</dbReference>
<dbReference type="AlphaFoldDB" id="A0A2P7QGR1"/>
<sequence>MRHLPPLAAVRVFEAAARHENFTQAAAELGMTQAAVSYQIRLLEERLGLPLFVRSKRRVTLSEPGRKVAPLVSAAFDEISEAFESVTQEDDGVLTISTPQTLASNWLAPRLGTFQIERPELAVRLQTSNAYVDFARDAADVAIRIGVGPWPGLCQHFLMRLPGTPMCSPDFKAQHGIESPRDLLRVQRLTADDPLWSEWMRVAGLSEPDGETRRGIRLDSQVAEGNAALAGQGVALLTPLFWKAELASGRLVRLFDAVAYERSPIWLVYPEHKRARPKIRAFRAWLERAVASEAAVGPAEDFTLPED</sequence>
<dbReference type="InterPro" id="IPR000847">
    <property type="entry name" value="LysR_HTH_N"/>
</dbReference>
<dbReference type="PRINTS" id="PR00039">
    <property type="entry name" value="HTHLYSR"/>
</dbReference>
<dbReference type="PROSITE" id="PS50931">
    <property type="entry name" value="HTH_LYSR"/>
    <property type="match status" value="1"/>
</dbReference>
<dbReference type="Gene3D" id="3.40.190.10">
    <property type="entry name" value="Periplasmic binding protein-like II"/>
    <property type="match status" value="2"/>
</dbReference>
<evidence type="ECO:0000313" key="7">
    <source>
        <dbReference type="Proteomes" id="UP000241167"/>
    </source>
</evidence>
<keyword evidence="3" id="KW-0238">DNA-binding</keyword>
<dbReference type="Pfam" id="PF00126">
    <property type="entry name" value="HTH_1"/>
    <property type="match status" value="1"/>
</dbReference>
<dbReference type="GO" id="GO:0043565">
    <property type="term" value="F:sequence-specific DNA binding"/>
    <property type="evidence" value="ECO:0007669"/>
    <property type="project" value="TreeGrafter"/>
</dbReference>
<dbReference type="InterPro" id="IPR005119">
    <property type="entry name" value="LysR_subst-bd"/>
</dbReference>
<evidence type="ECO:0000256" key="3">
    <source>
        <dbReference type="ARBA" id="ARBA00023125"/>
    </source>
</evidence>
<dbReference type="Pfam" id="PF03466">
    <property type="entry name" value="LysR_substrate"/>
    <property type="match status" value="1"/>
</dbReference>